<evidence type="ECO:0000256" key="1">
    <source>
        <dbReference type="SAM" id="Phobius"/>
    </source>
</evidence>
<feature type="transmembrane region" description="Helical" evidence="1">
    <location>
        <begin position="21"/>
        <end position="47"/>
    </location>
</feature>
<gene>
    <name evidence="2" type="ORF">Pph01_09550</name>
</gene>
<keyword evidence="1" id="KW-0812">Transmembrane</keyword>
<evidence type="ECO:0000313" key="3">
    <source>
        <dbReference type="Proteomes" id="UP000622547"/>
    </source>
</evidence>
<accession>A0A8J3U2W2</accession>
<dbReference type="AlphaFoldDB" id="A0A8J3U2W2"/>
<sequence>MGGVVDDIDILGTPIPNAGPVFFAALAIHVLAGLTCVAGGATAALTRKGSPTHMRFGRAYFWGLVVVYGTLTVMSAIRWRENVHLFVIGTLAFAAGLTGYLNRRHRPAVHILGMGMSYVLLLTGFYVDNGPHLPLWDRLPAVAFWVLPSLIGLPLIARALTRRHRQAASAQT</sequence>
<evidence type="ECO:0008006" key="4">
    <source>
        <dbReference type="Google" id="ProtNLM"/>
    </source>
</evidence>
<protein>
    <recommendedName>
        <fullName evidence="4">DUF2306 domain-containing protein</fullName>
    </recommendedName>
</protein>
<feature type="transmembrane region" description="Helical" evidence="1">
    <location>
        <begin position="59"/>
        <end position="77"/>
    </location>
</feature>
<keyword evidence="1" id="KW-1133">Transmembrane helix</keyword>
<dbReference type="EMBL" id="BOOP01000003">
    <property type="protein sequence ID" value="GII35952.1"/>
    <property type="molecule type" value="Genomic_DNA"/>
</dbReference>
<evidence type="ECO:0000313" key="2">
    <source>
        <dbReference type="EMBL" id="GII35952.1"/>
    </source>
</evidence>
<proteinExistence type="predicted"/>
<feature type="transmembrane region" description="Helical" evidence="1">
    <location>
        <begin position="139"/>
        <end position="157"/>
    </location>
</feature>
<organism evidence="2 3">
    <name type="scientific">Planotetraspora phitsanulokensis</name>
    <dbReference type="NCBI Taxonomy" id="575192"/>
    <lineage>
        <taxon>Bacteria</taxon>
        <taxon>Bacillati</taxon>
        <taxon>Actinomycetota</taxon>
        <taxon>Actinomycetes</taxon>
        <taxon>Streptosporangiales</taxon>
        <taxon>Streptosporangiaceae</taxon>
        <taxon>Planotetraspora</taxon>
    </lineage>
</organism>
<reference evidence="2 3" key="1">
    <citation type="submission" date="2021-01" db="EMBL/GenBank/DDBJ databases">
        <title>Whole genome shotgun sequence of Planotetraspora phitsanulokensis NBRC 104273.</title>
        <authorList>
            <person name="Komaki H."/>
            <person name="Tamura T."/>
        </authorList>
    </citation>
    <scope>NUCLEOTIDE SEQUENCE [LARGE SCALE GENOMIC DNA]</scope>
    <source>
        <strain evidence="2 3">NBRC 104273</strain>
    </source>
</reference>
<dbReference type="Proteomes" id="UP000622547">
    <property type="component" value="Unassembled WGS sequence"/>
</dbReference>
<feature type="transmembrane region" description="Helical" evidence="1">
    <location>
        <begin position="108"/>
        <end position="127"/>
    </location>
</feature>
<name>A0A8J3U2W2_9ACTN</name>
<keyword evidence="1" id="KW-0472">Membrane</keyword>
<comment type="caution">
    <text evidence="2">The sequence shown here is derived from an EMBL/GenBank/DDBJ whole genome shotgun (WGS) entry which is preliminary data.</text>
</comment>
<feature type="transmembrane region" description="Helical" evidence="1">
    <location>
        <begin position="83"/>
        <end position="101"/>
    </location>
</feature>
<keyword evidence="3" id="KW-1185">Reference proteome</keyword>